<dbReference type="GO" id="GO:0004672">
    <property type="term" value="F:protein kinase activity"/>
    <property type="evidence" value="ECO:0007669"/>
    <property type="project" value="InterPro"/>
</dbReference>
<dbReference type="InParanoid" id="F0ZJJ5"/>
<dbReference type="VEuPathDB" id="AmoebaDB:DICPUDRAFT_78436"/>
<sequence length="111" mass="13092">MIENSSFCMHIKEEWNIIKENYNKGAFGKIIRAVKKNGIINGYAVGDKNVAIKKIKINERNFETEILNKIQIENDKKEKRMKTILKYYGYGIDEEYIYIYLEFSKADQSVI</sequence>
<dbReference type="EMBL" id="GL871044">
    <property type="protein sequence ID" value="EGC35856.1"/>
    <property type="molecule type" value="Genomic_DNA"/>
</dbReference>
<gene>
    <name evidence="2" type="ORF">DICPUDRAFT_78436</name>
</gene>
<feature type="domain" description="Protein kinase" evidence="1">
    <location>
        <begin position="16"/>
        <end position="111"/>
    </location>
</feature>
<dbReference type="PROSITE" id="PS50011">
    <property type="entry name" value="PROTEIN_KINASE_DOM"/>
    <property type="match status" value="1"/>
</dbReference>
<dbReference type="KEGG" id="dpp:DICPUDRAFT_78436"/>
<organism evidence="2 3">
    <name type="scientific">Dictyostelium purpureum</name>
    <name type="common">Slime mold</name>
    <dbReference type="NCBI Taxonomy" id="5786"/>
    <lineage>
        <taxon>Eukaryota</taxon>
        <taxon>Amoebozoa</taxon>
        <taxon>Evosea</taxon>
        <taxon>Eumycetozoa</taxon>
        <taxon>Dictyostelia</taxon>
        <taxon>Dictyosteliales</taxon>
        <taxon>Dictyosteliaceae</taxon>
        <taxon>Dictyostelium</taxon>
    </lineage>
</organism>
<reference evidence="3" key="1">
    <citation type="journal article" date="2011" name="Genome Biol.">
        <title>Comparative genomics of the social amoebae Dictyostelium discoideum and Dictyostelium purpureum.</title>
        <authorList>
            <consortium name="US DOE Joint Genome Institute (JGI-PGF)"/>
            <person name="Sucgang R."/>
            <person name="Kuo A."/>
            <person name="Tian X."/>
            <person name="Salerno W."/>
            <person name="Parikh A."/>
            <person name="Feasley C.L."/>
            <person name="Dalin E."/>
            <person name="Tu H."/>
            <person name="Huang E."/>
            <person name="Barry K."/>
            <person name="Lindquist E."/>
            <person name="Shapiro H."/>
            <person name="Bruce D."/>
            <person name="Schmutz J."/>
            <person name="Salamov A."/>
            <person name="Fey P."/>
            <person name="Gaudet P."/>
            <person name="Anjard C."/>
            <person name="Babu M.M."/>
            <person name="Basu S."/>
            <person name="Bushmanova Y."/>
            <person name="van der Wel H."/>
            <person name="Katoh-Kurasawa M."/>
            <person name="Dinh C."/>
            <person name="Coutinho P.M."/>
            <person name="Saito T."/>
            <person name="Elias M."/>
            <person name="Schaap P."/>
            <person name="Kay R.R."/>
            <person name="Henrissat B."/>
            <person name="Eichinger L."/>
            <person name="Rivero F."/>
            <person name="Putnam N.H."/>
            <person name="West C.M."/>
            <person name="Loomis W.F."/>
            <person name="Chisholm R.L."/>
            <person name="Shaulsky G."/>
            <person name="Strassmann J.E."/>
            <person name="Queller D.C."/>
            <person name="Kuspa A."/>
            <person name="Grigoriev I.V."/>
        </authorList>
    </citation>
    <scope>NUCLEOTIDE SEQUENCE [LARGE SCALE GENOMIC DNA]</scope>
    <source>
        <strain evidence="3">QSDP1</strain>
    </source>
</reference>
<keyword evidence="3" id="KW-1185">Reference proteome</keyword>
<evidence type="ECO:0000313" key="3">
    <source>
        <dbReference type="Proteomes" id="UP000001064"/>
    </source>
</evidence>
<dbReference type="SUPFAM" id="SSF56112">
    <property type="entry name" value="Protein kinase-like (PK-like)"/>
    <property type="match status" value="1"/>
</dbReference>
<accession>F0ZJJ5</accession>
<dbReference type="RefSeq" id="XP_003287587.1">
    <property type="nucleotide sequence ID" value="XM_003287539.1"/>
</dbReference>
<dbReference type="GeneID" id="10500642"/>
<dbReference type="AlphaFoldDB" id="F0ZJJ5"/>
<evidence type="ECO:0000259" key="1">
    <source>
        <dbReference type="PROSITE" id="PS50011"/>
    </source>
</evidence>
<dbReference type="InterPro" id="IPR011009">
    <property type="entry name" value="Kinase-like_dom_sf"/>
</dbReference>
<dbReference type="InterPro" id="IPR000719">
    <property type="entry name" value="Prot_kinase_dom"/>
</dbReference>
<proteinExistence type="predicted"/>
<name>F0ZJJ5_DICPU</name>
<dbReference type="Proteomes" id="UP000001064">
    <property type="component" value="Unassembled WGS sequence"/>
</dbReference>
<dbReference type="GO" id="GO:0005524">
    <property type="term" value="F:ATP binding"/>
    <property type="evidence" value="ECO:0007669"/>
    <property type="project" value="InterPro"/>
</dbReference>
<evidence type="ECO:0000313" key="2">
    <source>
        <dbReference type="EMBL" id="EGC35856.1"/>
    </source>
</evidence>
<dbReference type="Gene3D" id="3.30.200.20">
    <property type="entry name" value="Phosphorylase Kinase, domain 1"/>
    <property type="match status" value="1"/>
</dbReference>
<protein>
    <recommendedName>
        <fullName evidence="1">Protein kinase domain-containing protein</fullName>
    </recommendedName>
</protein>